<feature type="signal peptide" evidence="1">
    <location>
        <begin position="1"/>
        <end position="19"/>
    </location>
</feature>
<dbReference type="OrthoDB" id="1221164at2"/>
<dbReference type="EMBL" id="FPKW01000024">
    <property type="protein sequence ID" value="SFZ96688.1"/>
    <property type="molecule type" value="Genomic_DNA"/>
</dbReference>
<dbReference type="SUPFAM" id="SSF57625">
    <property type="entry name" value="Invertebrate chitin-binding proteins"/>
    <property type="match status" value="1"/>
</dbReference>
<accession>A0A1K2IWW5</accession>
<organism evidence="3 4">
    <name type="scientific">Chryseobacterium limigenitum</name>
    <dbReference type="NCBI Taxonomy" id="1612149"/>
    <lineage>
        <taxon>Bacteria</taxon>
        <taxon>Pseudomonadati</taxon>
        <taxon>Bacteroidota</taxon>
        <taxon>Flavobacteriia</taxon>
        <taxon>Flavobacteriales</taxon>
        <taxon>Weeksellaceae</taxon>
        <taxon>Chryseobacterium group</taxon>
        <taxon>Chryseobacterium</taxon>
    </lineage>
</organism>
<dbReference type="RefSeq" id="WP_072412580.1">
    <property type="nucleotide sequence ID" value="NZ_FPKW01000024.1"/>
</dbReference>
<dbReference type="PROSITE" id="PS50940">
    <property type="entry name" value="CHIT_BIND_II"/>
    <property type="match status" value="1"/>
</dbReference>
<dbReference type="InterPro" id="IPR036508">
    <property type="entry name" value="Chitin-bd_dom_sf"/>
</dbReference>
<dbReference type="Gene3D" id="2.170.140.10">
    <property type="entry name" value="Chitin binding domain"/>
    <property type="match status" value="1"/>
</dbReference>
<dbReference type="Proteomes" id="UP000182034">
    <property type="component" value="Unassembled WGS sequence"/>
</dbReference>
<evidence type="ECO:0000313" key="4">
    <source>
        <dbReference type="Proteomes" id="UP000182034"/>
    </source>
</evidence>
<evidence type="ECO:0000313" key="3">
    <source>
        <dbReference type="EMBL" id="SFZ96688.1"/>
    </source>
</evidence>
<reference evidence="4" key="1">
    <citation type="submission" date="2016-10" db="EMBL/GenBank/DDBJ databases">
        <authorList>
            <person name="Varghese N."/>
            <person name="Submissions S."/>
        </authorList>
    </citation>
    <scope>NUCLEOTIDE SEQUENCE [LARGE SCALE GENOMIC DNA]</scope>
    <source>
        <strain evidence="4">SUR2</strain>
    </source>
</reference>
<proteinExistence type="predicted"/>
<evidence type="ECO:0000259" key="2">
    <source>
        <dbReference type="PROSITE" id="PS50940"/>
    </source>
</evidence>
<keyword evidence="4" id="KW-1185">Reference proteome</keyword>
<dbReference type="Pfam" id="PF01607">
    <property type="entry name" value="CBM_14"/>
    <property type="match status" value="1"/>
</dbReference>
<name>A0A1K2IWW5_9FLAO</name>
<dbReference type="AlphaFoldDB" id="A0A1K2IWW5"/>
<feature type="domain" description="Chitin-binding type-2" evidence="2">
    <location>
        <begin position="738"/>
        <end position="790"/>
    </location>
</feature>
<sequence>MKKNILLLSAIAISGLSIAQVGVNTPNPKSTFDITAKNPTGTARTAEGLLVPRVDRQRAQSMTGVETSTLIYINNVTTGTQSGAAAQIDSPGYYYFDGTFWTKMVTDPTLFADTSIYENNGTISSNRVVAQADKTLAFTSTATTGTSHFSVDGKTFSIDALNNRVGIGTIAPPSVLSVVNPTAGNTIDAFSAGINNCGTPCGQGTARNINLFNANGTNSQFASLDFIPAITADGISGASIKGIDRDRNNGYAGLQFYTRNASGYAPRMTMKSSGNIGIGTQTPTNLFHIESATSGAVKIVDGTQGENKVLTSDANGVATWQAIPIQNSPNIYNTNGTVIGNRIVTQGANTLAFTGTSANLFSVDGATFSVDAANNRIGVGTTTPTATVDIVGTTFGIKNSAGSGSWDNLWFNVNSYVPSINASGAENGLQFNVGTNATGTYGDGQTLKTVATMKANGSVGIGTTTPANSAILELSSTNQGFLPPRLTTAQRDALSPKPAGLMIYNVSTNCMDFWNSASWVSMCGSITPPQGNITAINCISVGNNGTLTNGISASGVTSIIPYSGGNGGTHVGQSVNSTGVTGLTATLTAGSFSNGTGSLTYVITGTPSGTGTANFAINIGGQSCILSRTVVAAAGSISSLNCAGASTTGALSAGTAVSGVVSTIAYTGGNGGSYTGQTILSTGVAGLTATLSAGNFANGNGTIIYTISGTPTGAGPANFTINIGGSTCTLSIPVEVTAYVCKGQQGIYIDPNNPQKYYRCILVNNKMETYKFTCPSGSLFDDTSKLCIIQ</sequence>
<dbReference type="InterPro" id="IPR002557">
    <property type="entry name" value="Chitin-bd_dom"/>
</dbReference>
<dbReference type="GO" id="GO:0005576">
    <property type="term" value="C:extracellular region"/>
    <property type="evidence" value="ECO:0007669"/>
    <property type="project" value="InterPro"/>
</dbReference>
<evidence type="ECO:0000256" key="1">
    <source>
        <dbReference type="SAM" id="SignalP"/>
    </source>
</evidence>
<gene>
    <name evidence="3" type="ORF">SAMN05216324_1248</name>
</gene>
<keyword evidence="1" id="KW-0732">Signal</keyword>
<feature type="chain" id="PRO_5012679128" evidence="1">
    <location>
        <begin position="20"/>
        <end position="790"/>
    </location>
</feature>
<dbReference type="STRING" id="1612149.SAMN05216324_1248"/>
<dbReference type="GO" id="GO:0008061">
    <property type="term" value="F:chitin binding"/>
    <property type="evidence" value="ECO:0007669"/>
    <property type="project" value="InterPro"/>
</dbReference>
<protein>
    <submittedName>
        <fullName evidence="3">Chitin binding Peritrophin-A domain-containing protein</fullName>
    </submittedName>
</protein>